<protein>
    <submittedName>
        <fullName evidence="3">Uncharacterized protein</fullName>
    </submittedName>
</protein>
<dbReference type="AlphaFoldDB" id="A0A1X0CW44"/>
<feature type="compositionally biased region" description="Low complexity" evidence="1">
    <location>
        <begin position="87"/>
        <end position="101"/>
    </location>
</feature>
<feature type="non-terminal residue" evidence="3">
    <location>
        <position position="1"/>
    </location>
</feature>
<gene>
    <name evidence="3" type="ORF">BST26_19785</name>
</gene>
<reference evidence="3 4" key="1">
    <citation type="submission" date="2016-12" db="EMBL/GenBank/DDBJ databases">
        <title>The new phylogeny of genus Mycobacterium.</title>
        <authorList>
            <person name="Tortoli E."/>
            <person name="Trovato A."/>
            <person name="Cirillo D.M."/>
        </authorList>
    </citation>
    <scope>NUCLEOTIDE SEQUENCE [LARGE SCALE GENOMIC DNA]</scope>
    <source>
        <strain evidence="3 4">DSM 45130</strain>
    </source>
</reference>
<evidence type="ECO:0000256" key="2">
    <source>
        <dbReference type="SAM" id="Phobius"/>
    </source>
</evidence>
<feature type="transmembrane region" description="Helical" evidence="2">
    <location>
        <begin position="41"/>
        <end position="65"/>
    </location>
</feature>
<evidence type="ECO:0000313" key="4">
    <source>
        <dbReference type="Proteomes" id="UP000192801"/>
    </source>
</evidence>
<feature type="region of interest" description="Disordered" evidence="1">
    <location>
        <begin position="66"/>
        <end position="129"/>
    </location>
</feature>
<keyword evidence="2" id="KW-0472">Membrane</keyword>
<keyword evidence="4" id="KW-1185">Reference proteome</keyword>
<name>A0A1X0CW44_9MYCO</name>
<evidence type="ECO:0000313" key="3">
    <source>
        <dbReference type="EMBL" id="ORA64313.1"/>
    </source>
</evidence>
<accession>A0A1X0CW44</accession>
<dbReference type="Proteomes" id="UP000192801">
    <property type="component" value="Unassembled WGS sequence"/>
</dbReference>
<organism evidence="3 4">
    <name type="scientific">Mycolicibacterium insubricum</name>
    <dbReference type="NCBI Taxonomy" id="444597"/>
    <lineage>
        <taxon>Bacteria</taxon>
        <taxon>Bacillati</taxon>
        <taxon>Actinomycetota</taxon>
        <taxon>Actinomycetes</taxon>
        <taxon>Mycobacteriales</taxon>
        <taxon>Mycobacteriaceae</taxon>
        <taxon>Mycolicibacterium</taxon>
    </lineage>
</organism>
<keyword evidence="2" id="KW-1133">Transmembrane helix</keyword>
<feature type="compositionally biased region" description="Basic and acidic residues" evidence="1">
    <location>
        <begin position="102"/>
        <end position="114"/>
    </location>
</feature>
<proteinExistence type="predicted"/>
<sequence>TPGSDGLAATVGAVTVPAGDPHHHHHHDCHSHDKPSRLYQAAAWVGIVAGVIFIVGSILITGMVLGHESNGGYHHHRGDRDNNQMYGPPMMRGGPDRMGGPRWERPSRSDDDGGSRTTAPNTPNPGPGR</sequence>
<evidence type="ECO:0000256" key="1">
    <source>
        <dbReference type="SAM" id="MobiDB-lite"/>
    </source>
</evidence>
<comment type="caution">
    <text evidence="3">The sequence shown here is derived from an EMBL/GenBank/DDBJ whole genome shotgun (WGS) entry which is preliminary data.</text>
</comment>
<keyword evidence="2" id="KW-0812">Transmembrane</keyword>
<dbReference type="EMBL" id="MVHS01000074">
    <property type="protein sequence ID" value="ORA64313.1"/>
    <property type="molecule type" value="Genomic_DNA"/>
</dbReference>